<dbReference type="GO" id="GO:0000976">
    <property type="term" value="F:transcription cis-regulatory region binding"/>
    <property type="evidence" value="ECO:0007669"/>
    <property type="project" value="TreeGrafter"/>
</dbReference>
<dbReference type="PANTHER" id="PTHR30055:SF223">
    <property type="entry name" value="HTH-TYPE TRANSCRIPTIONAL REGULATOR UIDR"/>
    <property type="match status" value="1"/>
</dbReference>
<dbReference type="STRING" id="1759059.ATE48_11705"/>
<dbReference type="SUPFAM" id="SSF46689">
    <property type="entry name" value="Homeodomain-like"/>
    <property type="match status" value="1"/>
</dbReference>
<dbReference type="InterPro" id="IPR011075">
    <property type="entry name" value="TetR_C"/>
</dbReference>
<keyword evidence="2 4" id="KW-0238">DNA-binding</keyword>
<dbReference type="GO" id="GO:0003700">
    <property type="term" value="F:DNA-binding transcription factor activity"/>
    <property type="evidence" value="ECO:0007669"/>
    <property type="project" value="TreeGrafter"/>
</dbReference>
<evidence type="ECO:0000256" key="4">
    <source>
        <dbReference type="PROSITE-ProRule" id="PRU00335"/>
    </source>
</evidence>
<dbReference type="AlphaFoldDB" id="A0A1B1ANE0"/>
<evidence type="ECO:0000313" key="7">
    <source>
        <dbReference type="Proteomes" id="UP000092498"/>
    </source>
</evidence>
<dbReference type="InterPro" id="IPR036271">
    <property type="entry name" value="Tet_transcr_reg_TetR-rel_C_sf"/>
</dbReference>
<dbReference type="InterPro" id="IPR009057">
    <property type="entry name" value="Homeodomain-like_sf"/>
</dbReference>
<sequence length="214" mass="23357">MSPATLPKPSEPRWRRRAEARPEEILEAALEEFGARGFEAARMEDIAKRAGLSKAAIYLYFQSKVALLEALIEAKVGPLAQTAQMIASAGSADPLNALRTLATAAAFRLNDPALLAVPRLVIGISGRFPEIATYYREHVVEKARGALEALIEGAMAKGQIRRADKNAIVRAFIGPLFFEAMWTHVLGGETALHDPQKLIKQQFDVLLSGLELRA</sequence>
<dbReference type="InParanoid" id="A0A1B1ANE0"/>
<evidence type="ECO:0000259" key="5">
    <source>
        <dbReference type="PROSITE" id="PS50977"/>
    </source>
</evidence>
<proteinExistence type="predicted"/>
<keyword evidence="7" id="KW-1185">Reference proteome</keyword>
<evidence type="ECO:0000256" key="3">
    <source>
        <dbReference type="ARBA" id="ARBA00023163"/>
    </source>
</evidence>
<dbReference type="FunFam" id="1.10.10.60:FF:000141">
    <property type="entry name" value="TetR family transcriptional regulator"/>
    <property type="match status" value="1"/>
</dbReference>
<dbReference type="Pfam" id="PF16859">
    <property type="entry name" value="TetR_C_11"/>
    <property type="match status" value="1"/>
</dbReference>
<evidence type="ECO:0000256" key="1">
    <source>
        <dbReference type="ARBA" id="ARBA00023015"/>
    </source>
</evidence>
<name>A0A1B1ANE0_9PROT</name>
<dbReference type="InterPro" id="IPR050109">
    <property type="entry name" value="HTH-type_TetR-like_transc_reg"/>
</dbReference>
<dbReference type="InterPro" id="IPR001647">
    <property type="entry name" value="HTH_TetR"/>
</dbReference>
<dbReference type="SUPFAM" id="SSF48498">
    <property type="entry name" value="Tetracyclin repressor-like, C-terminal domain"/>
    <property type="match status" value="1"/>
</dbReference>
<feature type="DNA-binding region" description="H-T-H motif" evidence="4">
    <location>
        <begin position="42"/>
        <end position="61"/>
    </location>
</feature>
<gene>
    <name evidence="6" type="ORF">ATE48_11705</name>
</gene>
<dbReference type="Proteomes" id="UP000092498">
    <property type="component" value="Chromosome"/>
</dbReference>
<dbReference type="PANTHER" id="PTHR30055">
    <property type="entry name" value="HTH-TYPE TRANSCRIPTIONAL REGULATOR RUTR"/>
    <property type="match status" value="1"/>
</dbReference>
<evidence type="ECO:0000256" key="2">
    <source>
        <dbReference type="ARBA" id="ARBA00023125"/>
    </source>
</evidence>
<reference evidence="6 7" key="1">
    <citation type="submission" date="2015-11" db="EMBL/GenBank/DDBJ databases">
        <title>Whole-Genome Sequence of Candidatus Oderbacter manganicum from the National Park Lower Oder Valley, Germany.</title>
        <authorList>
            <person name="Braun B."/>
            <person name="Liere K."/>
            <person name="Szewzyk U."/>
        </authorList>
    </citation>
    <scope>NUCLEOTIDE SEQUENCE [LARGE SCALE GENOMIC DNA]</scope>
    <source>
        <strain evidence="6 7">OTSz_A_272</strain>
    </source>
</reference>
<dbReference type="Pfam" id="PF00440">
    <property type="entry name" value="TetR_N"/>
    <property type="match status" value="1"/>
</dbReference>
<feature type="domain" description="HTH tetR-type" evidence="5">
    <location>
        <begin position="19"/>
        <end position="79"/>
    </location>
</feature>
<dbReference type="PRINTS" id="PR00455">
    <property type="entry name" value="HTHTETR"/>
</dbReference>
<dbReference type="Gene3D" id="1.10.357.10">
    <property type="entry name" value="Tetracycline Repressor, domain 2"/>
    <property type="match status" value="1"/>
</dbReference>
<keyword evidence="3" id="KW-0804">Transcription</keyword>
<accession>A0A1B1ANE0</accession>
<organism evidence="6 7">
    <name type="scientific">Candidatus Viadribacter manganicus</name>
    <dbReference type="NCBI Taxonomy" id="1759059"/>
    <lineage>
        <taxon>Bacteria</taxon>
        <taxon>Pseudomonadati</taxon>
        <taxon>Pseudomonadota</taxon>
        <taxon>Alphaproteobacteria</taxon>
        <taxon>Hyphomonadales</taxon>
        <taxon>Hyphomonadaceae</taxon>
        <taxon>Candidatus Viadribacter</taxon>
    </lineage>
</organism>
<keyword evidence="1" id="KW-0805">Transcription regulation</keyword>
<dbReference type="KEGG" id="cbot:ATE48_11705"/>
<dbReference type="EMBL" id="CP013244">
    <property type="protein sequence ID" value="ANP48045.1"/>
    <property type="molecule type" value="Genomic_DNA"/>
</dbReference>
<protein>
    <recommendedName>
        <fullName evidence="5">HTH tetR-type domain-containing protein</fullName>
    </recommendedName>
</protein>
<evidence type="ECO:0000313" key="6">
    <source>
        <dbReference type="EMBL" id="ANP48045.1"/>
    </source>
</evidence>
<dbReference type="PROSITE" id="PS50977">
    <property type="entry name" value="HTH_TETR_2"/>
    <property type="match status" value="1"/>
</dbReference>